<gene>
    <name evidence="2" type="ORF">BHK69_26555</name>
</gene>
<dbReference type="STRING" id="1526658.BHK69_26555"/>
<dbReference type="SUPFAM" id="SSF50998">
    <property type="entry name" value="Quinoprotein alcohol dehydrogenase-like"/>
    <property type="match status" value="1"/>
</dbReference>
<evidence type="ECO:0000313" key="3">
    <source>
        <dbReference type="Proteomes" id="UP000094969"/>
    </source>
</evidence>
<evidence type="ECO:0000313" key="2">
    <source>
        <dbReference type="EMBL" id="AOO83528.1"/>
    </source>
</evidence>
<keyword evidence="3" id="KW-1185">Reference proteome</keyword>
<sequence>MDRNTRLALIASTILVASTILGASLVAPLAAQAGMLAALSGDDTLTMIDTATLKAGKSMKVSGITGKIAGIDVRPADGMLYALTADGTIYTVDAAGKATMKSKMDTVLSAGAMATVDFNPVADRMRVIGSDGTNLRVNVDDGKTTVDGKLKFAETDMHKGEAPMIVAGAYINAVKGAKETVLYDIDAKIGGLIKQAPPNDGVLGAVGKLGISPKAIAFDIETAADGINTGWLLADGALHKVDLATGKAAMVGQITGLTAPVRDVAALPAS</sequence>
<dbReference type="InterPro" id="IPR011047">
    <property type="entry name" value="Quinoprotein_ADH-like_sf"/>
</dbReference>
<name>A0A1D7U825_9HYPH</name>
<evidence type="ECO:0000259" key="1">
    <source>
        <dbReference type="Pfam" id="PF14339"/>
    </source>
</evidence>
<dbReference type="KEGG" id="bvv:BHK69_26555"/>
<organism evidence="2 3">
    <name type="scientific">Bosea vaviloviae</name>
    <dbReference type="NCBI Taxonomy" id="1526658"/>
    <lineage>
        <taxon>Bacteria</taxon>
        <taxon>Pseudomonadati</taxon>
        <taxon>Pseudomonadota</taxon>
        <taxon>Alphaproteobacteria</taxon>
        <taxon>Hyphomicrobiales</taxon>
        <taxon>Boseaceae</taxon>
        <taxon>Bosea</taxon>
    </lineage>
</organism>
<feature type="domain" description="DUF4394" evidence="1">
    <location>
        <begin position="44"/>
        <end position="265"/>
    </location>
</feature>
<dbReference type="Proteomes" id="UP000094969">
    <property type="component" value="Chromosome"/>
</dbReference>
<dbReference type="OrthoDB" id="531718at2"/>
<dbReference type="InterPro" id="IPR015943">
    <property type="entry name" value="WD40/YVTN_repeat-like_dom_sf"/>
</dbReference>
<dbReference type="Pfam" id="PF14339">
    <property type="entry name" value="DUF4394"/>
    <property type="match status" value="1"/>
</dbReference>
<dbReference type="EMBL" id="CP017147">
    <property type="protein sequence ID" value="AOO83528.1"/>
    <property type="molecule type" value="Genomic_DNA"/>
</dbReference>
<dbReference type="AlphaFoldDB" id="A0A1D7U825"/>
<protein>
    <recommendedName>
        <fullName evidence="1">DUF4394 domain-containing protein</fullName>
    </recommendedName>
</protein>
<proteinExistence type="predicted"/>
<reference evidence="2 3" key="1">
    <citation type="journal article" date="2015" name="Antonie Van Leeuwenhoek">
        <title>Bosea vaviloviae sp. nov., a new species of slow-growing rhizobia isolated from nodules of the relict species Vavilovia formosa (Stev.) Fed.</title>
        <authorList>
            <person name="Safronova V.I."/>
            <person name="Kuznetsova I.G."/>
            <person name="Sazanova A.L."/>
            <person name="Kimeklis A.K."/>
            <person name="Belimov A.A."/>
            <person name="Andronov E.E."/>
            <person name="Pinaev A.G."/>
            <person name="Chizhevskaya E.P."/>
            <person name="Pukhaev A.R."/>
            <person name="Popov K.P."/>
            <person name="Willems A."/>
            <person name="Tikhonovich I.A."/>
        </authorList>
    </citation>
    <scope>NUCLEOTIDE SEQUENCE [LARGE SCALE GENOMIC DNA]</scope>
    <source>
        <strain evidence="2 3">Vaf18</strain>
    </source>
</reference>
<dbReference type="InterPro" id="IPR025507">
    <property type="entry name" value="DUF4394"/>
</dbReference>
<accession>A0A1D7U825</accession>
<dbReference type="Gene3D" id="2.130.10.10">
    <property type="entry name" value="YVTN repeat-like/Quinoprotein amine dehydrogenase"/>
    <property type="match status" value="1"/>
</dbReference>